<dbReference type="AlphaFoldDB" id="A0A8X7REX8"/>
<comment type="caution">
    <text evidence="1">The sequence shown here is derived from an EMBL/GenBank/DDBJ whole genome shotgun (WGS) entry which is preliminary data.</text>
</comment>
<dbReference type="EMBL" id="JAAMPC010000010">
    <property type="protein sequence ID" value="KAG2286762.1"/>
    <property type="molecule type" value="Genomic_DNA"/>
</dbReference>
<evidence type="ECO:0000313" key="1">
    <source>
        <dbReference type="EMBL" id="KAG2286762.1"/>
    </source>
</evidence>
<gene>
    <name evidence="1" type="ORF">Bca52824_046366</name>
</gene>
<dbReference type="Proteomes" id="UP000886595">
    <property type="component" value="Unassembled WGS sequence"/>
</dbReference>
<organism evidence="1 2">
    <name type="scientific">Brassica carinata</name>
    <name type="common">Ethiopian mustard</name>
    <name type="synonym">Abyssinian cabbage</name>
    <dbReference type="NCBI Taxonomy" id="52824"/>
    <lineage>
        <taxon>Eukaryota</taxon>
        <taxon>Viridiplantae</taxon>
        <taxon>Streptophyta</taxon>
        <taxon>Embryophyta</taxon>
        <taxon>Tracheophyta</taxon>
        <taxon>Spermatophyta</taxon>
        <taxon>Magnoliopsida</taxon>
        <taxon>eudicotyledons</taxon>
        <taxon>Gunneridae</taxon>
        <taxon>Pentapetalae</taxon>
        <taxon>rosids</taxon>
        <taxon>malvids</taxon>
        <taxon>Brassicales</taxon>
        <taxon>Brassicaceae</taxon>
        <taxon>Brassiceae</taxon>
        <taxon>Brassica</taxon>
    </lineage>
</organism>
<evidence type="ECO:0000313" key="2">
    <source>
        <dbReference type="Proteomes" id="UP000886595"/>
    </source>
</evidence>
<reference evidence="1 2" key="1">
    <citation type="submission" date="2020-02" db="EMBL/GenBank/DDBJ databases">
        <authorList>
            <person name="Ma Q."/>
            <person name="Huang Y."/>
            <person name="Song X."/>
            <person name="Pei D."/>
        </authorList>
    </citation>
    <scope>NUCLEOTIDE SEQUENCE [LARGE SCALE GENOMIC DNA]</scope>
    <source>
        <strain evidence="1">Sxm20200214</strain>
        <tissue evidence="1">Leaf</tissue>
    </source>
</reference>
<protein>
    <submittedName>
        <fullName evidence="1">Uncharacterized protein</fullName>
    </submittedName>
</protein>
<proteinExistence type="predicted"/>
<keyword evidence="2" id="KW-1185">Reference proteome</keyword>
<accession>A0A8X7REX8</accession>
<sequence length="105" mass="11761">MLLAIAIARRCSRQSHLFWSDEAVVKLLGEILASPAVDAPRHRHRQRCSRQSHLFWSDEGCCGVARLEAIWLNVLTLVINFSAMMMEVPDLLIDGVASPLVHLIS</sequence>
<name>A0A8X7REX8_BRACI</name>